<dbReference type="InterPro" id="IPR000671">
    <property type="entry name" value="Peptidase_A31"/>
</dbReference>
<keyword evidence="1" id="KW-0645">Protease</keyword>
<keyword evidence="2" id="KW-1185">Reference proteome</keyword>
<gene>
    <name evidence="1" type="ORF">NG653_00285</name>
</gene>
<evidence type="ECO:0000313" key="2">
    <source>
        <dbReference type="Proteomes" id="UP001206312"/>
    </source>
</evidence>
<dbReference type="CDD" id="cd06066">
    <property type="entry name" value="H2MP_NAD-link-bidir"/>
    <property type="match status" value="1"/>
</dbReference>
<dbReference type="GO" id="GO:0006508">
    <property type="term" value="P:proteolysis"/>
    <property type="evidence" value="ECO:0007669"/>
    <property type="project" value="UniProtKB-KW"/>
</dbReference>
<keyword evidence="1" id="KW-0378">Hydrolase</keyword>
<organism evidence="1 2">
    <name type="scientific">Robiginitalea marina</name>
    <dbReference type="NCBI Taxonomy" id="2954105"/>
    <lineage>
        <taxon>Bacteria</taxon>
        <taxon>Pseudomonadati</taxon>
        <taxon>Bacteroidota</taxon>
        <taxon>Flavobacteriia</taxon>
        <taxon>Flavobacteriales</taxon>
        <taxon>Flavobacteriaceae</taxon>
        <taxon>Robiginitalea</taxon>
    </lineage>
</organism>
<dbReference type="Gene3D" id="3.40.50.1450">
    <property type="entry name" value="HybD-like"/>
    <property type="match status" value="1"/>
</dbReference>
<dbReference type="InterPro" id="IPR023430">
    <property type="entry name" value="Pept_HybD-like_dom_sf"/>
</dbReference>
<dbReference type="NCBIfam" id="TIGR00072">
    <property type="entry name" value="hydrog_prot"/>
    <property type="match status" value="1"/>
</dbReference>
<proteinExistence type="predicted"/>
<evidence type="ECO:0000313" key="1">
    <source>
        <dbReference type="EMBL" id="MCO5723271.1"/>
    </source>
</evidence>
<protein>
    <submittedName>
        <fullName evidence="1">Hydrogenase maturation protease</fullName>
    </submittedName>
</protein>
<comment type="caution">
    <text evidence="1">The sequence shown here is derived from an EMBL/GenBank/DDBJ whole genome shotgun (WGS) entry which is preliminary data.</text>
</comment>
<dbReference type="SUPFAM" id="SSF53163">
    <property type="entry name" value="HybD-like"/>
    <property type="match status" value="1"/>
</dbReference>
<dbReference type="GO" id="GO:0008233">
    <property type="term" value="F:peptidase activity"/>
    <property type="evidence" value="ECO:0007669"/>
    <property type="project" value="UniProtKB-KW"/>
</dbReference>
<reference evidence="1 2" key="1">
    <citation type="submission" date="2022-06" db="EMBL/GenBank/DDBJ databases">
        <authorList>
            <person name="Xuan X."/>
        </authorList>
    </citation>
    <scope>NUCLEOTIDE SEQUENCE [LARGE SCALE GENOMIC DNA]</scope>
    <source>
        <strain evidence="1 2">2V75</strain>
    </source>
</reference>
<sequence>MKSILLVGIGNTGRGDDGLGWAFADRLLEDERFEVVRRYQLQVEDAELISRYKQVWFVDASHKAVRNGFSSERLRGQGQFSFTTHSLHPEAVLQLCHQLYGQRPQTQLLGISGEDFELGHGLSEAARERLEKAHAHFMEEVGSD</sequence>
<dbReference type="PANTHER" id="PTHR30302:SF5">
    <property type="entry name" value="SLR1876 PROTEIN"/>
    <property type="match status" value="1"/>
</dbReference>
<dbReference type="Proteomes" id="UP001206312">
    <property type="component" value="Unassembled WGS sequence"/>
</dbReference>
<dbReference type="PANTHER" id="PTHR30302">
    <property type="entry name" value="HYDROGENASE 1 MATURATION PROTEASE"/>
    <property type="match status" value="1"/>
</dbReference>
<name>A0ABT1ATK4_9FLAO</name>
<dbReference type="RefSeq" id="WP_252739653.1">
    <property type="nucleotide sequence ID" value="NZ_JAMXIB010000001.1"/>
</dbReference>
<accession>A0ABT1ATK4</accession>
<dbReference type="EMBL" id="JAMXIB010000001">
    <property type="protein sequence ID" value="MCO5723271.1"/>
    <property type="molecule type" value="Genomic_DNA"/>
</dbReference>